<name>K5BV96_9BACE</name>
<dbReference type="RefSeq" id="WP_007760785.1">
    <property type="nucleotide sequence ID" value="NZ_AKBZ01000005.1"/>
</dbReference>
<evidence type="ECO:0000313" key="2">
    <source>
        <dbReference type="Proteomes" id="UP000007995"/>
    </source>
</evidence>
<accession>K5BV96</accession>
<dbReference type="HOGENOM" id="CLU_179928_3_0_10"/>
<dbReference type="EMBL" id="AGXW01000002">
    <property type="protein sequence ID" value="EKJ92437.1"/>
    <property type="molecule type" value="Genomic_DNA"/>
</dbReference>
<reference evidence="1 2" key="1">
    <citation type="submission" date="2012-02" db="EMBL/GenBank/DDBJ databases">
        <title>The Genome Sequence of Bacteroides finegoldii CL09T03C10.</title>
        <authorList>
            <consortium name="The Broad Institute Genome Sequencing Platform"/>
            <person name="Earl A."/>
            <person name="Ward D."/>
            <person name="Feldgarden M."/>
            <person name="Gevers D."/>
            <person name="Zitomersky N.L."/>
            <person name="Coyne M.J."/>
            <person name="Comstock L.E."/>
            <person name="Young S.K."/>
            <person name="Zeng Q."/>
            <person name="Gargeya S."/>
            <person name="Fitzgerald M."/>
            <person name="Haas B."/>
            <person name="Abouelleil A."/>
            <person name="Alvarado L."/>
            <person name="Arachchi H.M."/>
            <person name="Berlin A."/>
            <person name="Chapman S.B."/>
            <person name="Gearin G."/>
            <person name="Goldberg J."/>
            <person name="Griggs A."/>
            <person name="Gujja S."/>
            <person name="Hansen M."/>
            <person name="Heiman D."/>
            <person name="Howarth C."/>
            <person name="Larimer J."/>
            <person name="Lui A."/>
            <person name="MacDonald P.J.P."/>
            <person name="McCowen C."/>
            <person name="Montmayeur A."/>
            <person name="Murphy C."/>
            <person name="Neiman D."/>
            <person name="Pearson M."/>
            <person name="Priest M."/>
            <person name="Roberts A."/>
            <person name="Saif S."/>
            <person name="Shea T."/>
            <person name="Sisk P."/>
            <person name="Stolte C."/>
            <person name="Sykes S."/>
            <person name="Wortman J."/>
            <person name="Nusbaum C."/>
            <person name="Birren B."/>
        </authorList>
    </citation>
    <scope>NUCLEOTIDE SEQUENCE [LARGE SCALE GENOMIC DNA]</scope>
    <source>
        <strain evidence="1 2">CL09T03C10</strain>
    </source>
</reference>
<sequence>MGKVFLITYDLRKPGQSYVELYEAIKNVGDWQHPLESTWIIKVNSNFTFAENIYDKLRPKIDDNDLLFIVDITEQDRQGWLSKAVWTWLNNE</sequence>
<evidence type="ECO:0008006" key="3">
    <source>
        <dbReference type="Google" id="ProtNLM"/>
    </source>
</evidence>
<proteinExistence type="predicted"/>
<dbReference type="OrthoDB" id="2656750at2"/>
<comment type="caution">
    <text evidence="1">The sequence shown here is derived from an EMBL/GenBank/DDBJ whole genome shotgun (WGS) entry which is preliminary data.</text>
</comment>
<organism evidence="1 2">
    <name type="scientific">Bacteroides finegoldii CL09T03C10</name>
    <dbReference type="NCBI Taxonomy" id="997888"/>
    <lineage>
        <taxon>Bacteria</taxon>
        <taxon>Pseudomonadati</taxon>
        <taxon>Bacteroidota</taxon>
        <taxon>Bacteroidia</taxon>
        <taxon>Bacteroidales</taxon>
        <taxon>Bacteroidaceae</taxon>
        <taxon>Bacteroides</taxon>
    </lineage>
</organism>
<evidence type="ECO:0000313" key="1">
    <source>
        <dbReference type="EMBL" id="EKJ92437.1"/>
    </source>
</evidence>
<dbReference type="AlphaFoldDB" id="K5BV96"/>
<protein>
    <recommendedName>
        <fullName evidence="3">SinR family protein</fullName>
    </recommendedName>
</protein>
<gene>
    <name evidence="1" type="ORF">HMPREF1057_01272</name>
</gene>
<dbReference type="Proteomes" id="UP000007995">
    <property type="component" value="Unassembled WGS sequence"/>
</dbReference>